<proteinExistence type="predicted"/>
<feature type="chain" id="PRO_5024916694" description="DUF7492 domain-containing protein" evidence="2">
    <location>
        <begin position="18"/>
        <end position="439"/>
    </location>
</feature>
<dbReference type="InterPro" id="IPR055915">
    <property type="entry name" value="DUF7492"/>
</dbReference>
<reference evidence="4 5" key="1">
    <citation type="submission" date="2019-04" db="EMBL/GenBank/DDBJ databases">
        <title>Friends and foes A comparative genomics studyof 23 Aspergillus species from section Flavi.</title>
        <authorList>
            <consortium name="DOE Joint Genome Institute"/>
            <person name="Kjaerbolling I."/>
            <person name="Vesth T."/>
            <person name="Frisvad J.C."/>
            <person name="Nybo J.L."/>
            <person name="Theobald S."/>
            <person name="Kildgaard S."/>
            <person name="Isbrandt T."/>
            <person name="Kuo A."/>
            <person name="Sato A."/>
            <person name="Lyhne E.K."/>
            <person name="Kogle M.E."/>
            <person name="Wiebenga A."/>
            <person name="Kun R.S."/>
            <person name="Lubbers R.J."/>
            <person name="Makela M.R."/>
            <person name="Barry K."/>
            <person name="Chovatia M."/>
            <person name="Clum A."/>
            <person name="Daum C."/>
            <person name="Haridas S."/>
            <person name="He G."/>
            <person name="LaButti K."/>
            <person name="Lipzen A."/>
            <person name="Mondo S."/>
            <person name="Riley R."/>
            <person name="Salamov A."/>
            <person name="Simmons B.A."/>
            <person name="Magnuson J.K."/>
            <person name="Henrissat B."/>
            <person name="Mortensen U.H."/>
            <person name="Larsen T.O."/>
            <person name="Devries R.P."/>
            <person name="Grigoriev I.V."/>
            <person name="Machida M."/>
            <person name="Baker S.E."/>
            <person name="Andersen M.R."/>
        </authorList>
    </citation>
    <scope>NUCLEOTIDE SEQUENCE [LARGE SCALE GENOMIC DNA]</scope>
    <source>
        <strain evidence="4 5">IBT 29228</strain>
    </source>
</reference>
<evidence type="ECO:0000259" key="3">
    <source>
        <dbReference type="Pfam" id="PF24320"/>
    </source>
</evidence>
<sequence length="439" mass="48704">MLLALWFVYAFFYPSWAWLQVQRLQVLNLNFGILEWNIGYPRNFSFEYIPQGFVDSEPYVYFCSDFQRQTYQVSPGSHLKAAPGSIICPAYTPESHPETGFVRWYGFPTSLPRDYRTFLDISSFYEGNGGQILEAPSNPWDTGNACPDAFQIPLDITTYGVYTVYWMWNTSLSVGDGFLVYTSCIDIELVPAIPLDPSVPSKATSQDESESLSTSTIACSSSEFRSTSIPSAKVTIVRSTTASSASTGQPSLMRTSRSKSPLLTASPTPLESTLTTIITRTVTSRCSYSTSAHKSSTGSITHSVEVFPDAKISSQNFLNASIGDTIRFFSHNIPFTLYNTTLDSPWQHQGEIGKDGTTNVLYQVNNSLPSWLLAIQSSKSSCRPATHFALNPGHQWKQFLPRIQEHSSVCIARVTTTLPPPQRPTVTKYTVVHITLSDA</sequence>
<evidence type="ECO:0000313" key="5">
    <source>
        <dbReference type="Proteomes" id="UP000326198"/>
    </source>
</evidence>
<dbReference type="AlphaFoldDB" id="A0A5N7APX1"/>
<evidence type="ECO:0000256" key="2">
    <source>
        <dbReference type="SAM" id="SignalP"/>
    </source>
</evidence>
<protein>
    <recommendedName>
        <fullName evidence="3">DUF7492 domain-containing protein</fullName>
    </recommendedName>
</protein>
<feature type="signal peptide" evidence="2">
    <location>
        <begin position="1"/>
        <end position="17"/>
    </location>
</feature>
<dbReference type="Pfam" id="PF24320">
    <property type="entry name" value="DUF7492"/>
    <property type="match status" value="1"/>
</dbReference>
<evidence type="ECO:0000256" key="1">
    <source>
        <dbReference type="SAM" id="MobiDB-lite"/>
    </source>
</evidence>
<feature type="region of interest" description="Disordered" evidence="1">
    <location>
        <begin position="240"/>
        <end position="267"/>
    </location>
</feature>
<dbReference type="Proteomes" id="UP000326198">
    <property type="component" value="Unassembled WGS sequence"/>
</dbReference>
<dbReference type="OrthoDB" id="4510608at2759"/>
<name>A0A5N7APX1_9EURO</name>
<gene>
    <name evidence="4" type="ORF">BDV26DRAFT_299167</name>
</gene>
<keyword evidence="2" id="KW-0732">Signal</keyword>
<evidence type="ECO:0000313" key="4">
    <source>
        <dbReference type="EMBL" id="KAE8371038.1"/>
    </source>
</evidence>
<keyword evidence="5" id="KW-1185">Reference proteome</keyword>
<organism evidence="4 5">
    <name type="scientific">Aspergillus bertholletiae</name>
    <dbReference type="NCBI Taxonomy" id="1226010"/>
    <lineage>
        <taxon>Eukaryota</taxon>
        <taxon>Fungi</taxon>
        <taxon>Dikarya</taxon>
        <taxon>Ascomycota</taxon>
        <taxon>Pezizomycotina</taxon>
        <taxon>Eurotiomycetes</taxon>
        <taxon>Eurotiomycetidae</taxon>
        <taxon>Eurotiales</taxon>
        <taxon>Aspergillaceae</taxon>
        <taxon>Aspergillus</taxon>
        <taxon>Aspergillus subgen. Circumdati</taxon>
    </lineage>
</organism>
<dbReference type="EMBL" id="ML736505">
    <property type="protein sequence ID" value="KAE8371038.1"/>
    <property type="molecule type" value="Genomic_DNA"/>
</dbReference>
<accession>A0A5N7APX1</accession>
<feature type="domain" description="DUF7492" evidence="3">
    <location>
        <begin position="142"/>
        <end position="196"/>
    </location>
</feature>